<feature type="region of interest" description="Disordered" evidence="1">
    <location>
        <begin position="1"/>
        <end position="50"/>
    </location>
</feature>
<protein>
    <submittedName>
        <fullName evidence="3">Uncharacterized protein</fullName>
    </submittedName>
</protein>
<proteinExistence type="predicted"/>
<keyword evidence="2" id="KW-1133">Transmembrane helix</keyword>
<reference evidence="3 4" key="1">
    <citation type="submission" date="2024-01" db="EMBL/GenBank/DDBJ databases">
        <title>The genome of the rayed Mediterranean limpet Patella caerulea (Linnaeus, 1758).</title>
        <authorList>
            <person name="Anh-Thu Weber A."/>
            <person name="Halstead-Nussloch G."/>
        </authorList>
    </citation>
    <scope>NUCLEOTIDE SEQUENCE [LARGE SCALE GENOMIC DNA]</scope>
    <source>
        <strain evidence="3">AATW-2023a</strain>
        <tissue evidence="3">Whole specimen</tissue>
    </source>
</reference>
<comment type="caution">
    <text evidence="3">The sequence shown here is derived from an EMBL/GenBank/DDBJ whole genome shotgun (WGS) entry which is preliminary data.</text>
</comment>
<evidence type="ECO:0000313" key="4">
    <source>
        <dbReference type="Proteomes" id="UP001347796"/>
    </source>
</evidence>
<accession>A0AAN8GBR4</accession>
<dbReference type="EMBL" id="JAZGQO010000021">
    <property type="protein sequence ID" value="KAK6166436.1"/>
    <property type="molecule type" value="Genomic_DNA"/>
</dbReference>
<evidence type="ECO:0000313" key="3">
    <source>
        <dbReference type="EMBL" id="KAK6166436.1"/>
    </source>
</evidence>
<sequence>MDTEIVSGVSERDSRESDQTVSHPFDYTRRPPENDYYQGTGTIPVPVEHGESLGFSQIPQDLDVPGRGSMEDDPAISNRFDSTHRPPEGNGLPIPTWIPSLPGFSSPPLAEPYLNRYVNNDKNRRLRRVGMVIGTKVESSPKKPKQKSNEVTLNVNVSNTGLIICTVILILILVLLIIYSILDDIPSNNGESNPTADM</sequence>
<evidence type="ECO:0000256" key="2">
    <source>
        <dbReference type="SAM" id="Phobius"/>
    </source>
</evidence>
<keyword evidence="4" id="KW-1185">Reference proteome</keyword>
<organism evidence="3 4">
    <name type="scientific">Patella caerulea</name>
    <name type="common">Rayed Mediterranean limpet</name>
    <dbReference type="NCBI Taxonomy" id="87958"/>
    <lineage>
        <taxon>Eukaryota</taxon>
        <taxon>Metazoa</taxon>
        <taxon>Spiralia</taxon>
        <taxon>Lophotrochozoa</taxon>
        <taxon>Mollusca</taxon>
        <taxon>Gastropoda</taxon>
        <taxon>Patellogastropoda</taxon>
        <taxon>Patelloidea</taxon>
        <taxon>Patellidae</taxon>
        <taxon>Patella</taxon>
    </lineage>
</organism>
<dbReference type="Proteomes" id="UP001347796">
    <property type="component" value="Unassembled WGS sequence"/>
</dbReference>
<evidence type="ECO:0000256" key="1">
    <source>
        <dbReference type="SAM" id="MobiDB-lite"/>
    </source>
</evidence>
<dbReference type="AlphaFoldDB" id="A0AAN8GBR4"/>
<keyword evidence="2" id="KW-0812">Transmembrane</keyword>
<keyword evidence="2" id="KW-0472">Membrane</keyword>
<feature type="transmembrane region" description="Helical" evidence="2">
    <location>
        <begin position="161"/>
        <end position="182"/>
    </location>
</feature>
<gene>
    <name evidence="3" type="ORF">SNE40_023127</name>
</gene>
<name>A0AAN8GBR4_PATCE</name>